<dbReference type="PROSITE" id="PS50297">
    <property type="entry name" value="ANK_REP_REGION"/>
    <property type="match status" value="2"/>
</dbReference>
<dbReference type="PROSITE" id="PS50865">
    <property type="entry name" value="ZF_MYND_2"/>
    <property type="match status" value="1"/>
</dbReference>
<dbReference type="OMA" id="GQETGYK"/>
<dbReference type="PANTHER" id="PTHR24171">
    <property type="entry name" value="ANKYRIN REPEAT DOMAIN-CONTAINING PROTEIN 39-RELATED"/>
    <property type="match status" value="1"/>
</dbReference>
<name>S7Q7M4_GLOTA</name>
<keyword evidence="3 7" id="KW-0863">Zinc-finger</keyword>
<keyword evidence="1" id="KW-0479">Metal-binding</keyword>
<proteinExistence type="predicted"/>
<dbReference type="RefSeq" id="XP_007865608.1">
    <property type="nucleotide sequence ID" value="XM_007867417.1"/>
</dbReference>
<dbReference type="eggNOG" id="KOG4177">
    <property type="taxonomic scope" value="Eukaryota"/>
</dbReference>
<dbReference type="SUPFAM" id="SSF48403">
    <property type="entry name" value="Ankyrin repeat"/>
    <property type="match status" value="1"/>
</dbReference>
<evidence type="ECO:0000259" key="8">
    <source>
        <dbReference type="PROSITE" id="PS50865"/>
    </source>
</evidence>
<dbReference type="EMBL" id="KB469301">
    <property type="protein sequence ID" value="EPQ55522.1"/>
    <property type="molecule type" value="Genomic_DNA"/>
</dbReference>
<evidence type="ECO:0000256" key="4">
    <source>
        <dbReference type="ARBA" id="ARBA00022833"/>
    </source>
</evidence>
<dbReference type="PROSITE" id="PS01360">
    <property type="entry name" value="ZF_MYND_1"/>
    <property type="match status" value="1"/>
</dbReference>
<evidence type="ECO:0000256" key="7">
    <source>
        <dbReference type="PROSITE-ProRule" id="PRU00134"/>
    </source>
</evidence>
<sequence length="422" mass="46292">MAFRLPGSGGLSVSQEMREILGQPGFLSIGRGGQKLRQLYSFHSRSFKSTLLTRFGLACYLGELDSVKKDVQAGSAPDLTSWETAFQFGYATLVVAGAQRAERLDGQPMYHADVLKFLLSSGAPPDVPDIVGSTALHHATMNDNARVDLARILLQNGANVNHQDRYGCVPLLGCFQSNQVEAVELLMEFGADVNIPDADGIVPNNFLLRCGPQVTAAVQKWLRKRSGVEAPMEEKKCDNCGKQPLGKDVKLKMCSACRTTWYCSTQCQRQHWKSHKPNCRPFSQSTTVTLIPTYYEHGTLTPMADFMRNMTGVTSTAPKFTSTAPPKPSLSNKAMVIKVQVPWSLVGGTPVNSPETPLLIYNKKRDFVCSVFRSSNPAAYDQIQDVVRKRGVGGAKGYFPAELENPGKLVVKVDQILAEQPF</sequence>
<dbReference type="AlphaFoldDB" id="S7Q7M4"/>
<keyword evidence="4" id="KW-0862">Zinc</keyword>
<evidence type="ECO:0000256" key="2">
    <source>
        <dbReference type="ARBA" id="ARBA00022737"/>
    </source>
</evidence>
<protein>
    <recommendedName>
        <fullName evidence="8">MYND-type domain-containing protein</fullName>
    </recommendedName>
</protein>
<dbReference type="InterPro" id="IPR002110">
    <property type="entry name" value="Ankyrin_rpt"/>
</dbReference>
<dbReference type="PROSITE" id="PS50088">
    <property type="entry name" value="ANK_REPEAT"/>
    <property type="match status" value="2"/>
</dbReference>
<dbReference type="SMART" id="SM00248">
    <property type="entry name" value="ANK"/>
    <property type="match status" value="3"/>
</dbReference>
<feature type="repeat" description="ANK" evidence="6">
    <location>
        <begin position="131"/>
        <end position="165"/>
    </location>
</feature>
<dbReference type="OrthoDB" id="194358at2759"/>
<evidence type="ECO:0000313" key="10">
    <source>
        <dbReference type="Proteomes" id="UP000030669"/>
    </source>
</evidence>
<evidence type="ECO:0000256" key="1">
    <source>
        <dbReference type="ARBA" id="ARBA00022723"/>
    </source>
</evidence>
<gene>
    <name evidence="9" type="ORF">GLOTRDRAFT_121115</name>
</gene>
<dbReference type="GO" id="GO:0008270">
    <property type="term" value="F:zinc ion binding"/>
    <property type="evidence" value="ECO:0007669"/>
    <property type="project" value="UniProtKB-KW"/>
</dbReference>
<dbReference type="Gene3D" id="6.10.140.2220">
    <property type="match status" value="1"/>
</dbReference>
<organism evidence="9 10">
    <name type="scientific">Gloeophyllum trabeum (strain ATCC 11539 / FP-39264 / Madison 617)</name>
    <name type="common">Brown rot fungus</name>
    <dbReference type="NCBI Taxonomy" id="670483"/>
    <lineage>
        <taxon>Eukaryota</taxon>
        <taxon>Fungi</taxon>
        <taxon>Dikarya</taxon>
        <taxon>Basidiomycota</taxon>
        <taxon>Agaricomycotina</taxon>
        <taxon>Agaricomycetes</taxon>
        <taxon>Gloeophyllales</taxon>
        <taxon>Gloeophyllaceae</taxon>
        <taxon>Gloeophyllum</taxon>
    </lineage>
</organism>
<dbReference type="Proteomes" id="UP000030669">
    <property type="component" value="Unassembled WGS sequence"/>
</dbReference>
<dbReference type="PRINTS" id="PR01415">
    <property type="entry name" value="ANKYRIN"/>
</dbReference>
<dbReference type="InterPro" id="IPR036770">
    <property type="entry name" value="Ankyrin_rpt-contain_sf"/>
</dbReference>
<keyword evidence="5 6" id="KW-0040">ANK repeat</keyword>
<feature type="domain" description="MYND-type" evidence="8">
    <location>
        <begin position="237"/>
        <end position="279"/>
    </location>
</feature>
<keyword evidence="10" id="KW-1185">Reference proteome</keyword>
<dbReference type="Pfam" id="PF12796">
    <property type="entry name" value="Ank_2"/>
    <property type="match status" value="1"/>
</dbReference>
<dbReference type="GeneID" id="19300709"/>
<dbReference type="HOGENOM" id="CLU_053726_0_0_1"/>
<evidence type="ECO:0000313" key="9">
    <source>
        <dbReference type="EMBL" id="EPQ55522.1"/>
    </source>
</evidence>
<evidence type="ECO:0000256" key="5">
    <source>
        <dbReference type="ARBA" id="ARBA00023043"/>
    </source>
</evidence>
<accession>S7Q7M4</accession>
<dbReference type="KEGG" id="gtr:GLOTRDRAFT_121115"/>
<dbReference type="Gene3D" id="1.25.40.20">
    <property type="entry name" value="Ankyrin repeat-containing domain"/>
    <property type="match status" value="1"/>
</dbReference>
<evidence type="ECO:0000256" key="6">
    <source>
        <dbReference type="PROSITE-ProRule" id="PRU00023"/>
    </source>
</evidence>
<keyword evidence="2" id="KW-0677">Repeat</keyword>
<feature type="repeat" description="ANK" evidence="6">
    <location>
        <begin position="166"/>
        <end position="198"/>
    </location>
</feature>
<dbReference type="SUPFAM" id="SSF144232">
    <property type="entry name" value="HIT/MYND zinc finger-like"/>
    <property type="match status" value="1"/>
</dbReference>
<dbReference type="Pfam" id="PF01753">
    <property type="entry name" value="zf-MYND"/>
    <property type="match status" value="1"/>
</dbReference>
<dbReference type="InterPro" id="IPR002893">
    <property type="entry name" value="Znf_MYND"/>
</dbReference>
<evidence type="ECO:0000256" key="3">
    <source>
        <dbReference type="ARBA" id="ARBA00022771"/>
    </source>
</evidence>
<reference evidence="9 10" key="1">
    <citation type="journal article" date="2012" name="Science">
        <title>The Paleozoic origin of enzymatic lignin decomposition reconstructed from 31 fungal genomes.</title>
        <authorList>
            <person name="Floudas D."/>
            <person name="Binder M."/>
            <person name="Riley R."/>
            <person name="Barry K."/>
            <person name="Blanchette R.A."/>
            <person name="Henrissat B."/>
            <person name="Martinez A.T."/>
            <person name="Otillar R."/>
            <person name="Spatafora J.W."/>
            <person name="Yadav J.S."/>
            <person name="Aerts A."/>
            <person name="Benoit I."/>
            <person name="Boyd A."/>
            <person name="Carlson A."/>
            <person name="Copeland A."/>
            <person name="Coutinho P.M."/>
            <person name="de Vries R.P."/>
            <person name="Ferreira P."/>
            <person name="Findley K."/>
            <person name="Foster B."/>
            <person name="Gaskell J."/>
            <person name="Glotzer D."/>
            <person name="Gorecki P."/>
            <person name="Heitman J."/>
            <person name="Hesse C."/>
            <person name="Hori C."/>
            <person name="Igarashi K."/>
            <person name="Jurgens J.A."/>
            <person name="Kallen N."/>
            <person name="Kersten P."/>
            <person name="Kohler A."/>
            <person name="Kuees U."/>
            <person name="Kumar T.K.A."/>
            <person name="Kuo A."/>
            <person name="LaButti K."/>
            <person name="Larrondo L.F."/>
            <person name="Lindquist E."/>
            <person name="Ling A."/>
            <person name="Lombard V."/>
            <person name="Lucas S."/>
            <person name="Lundell T."/>
            <person name="Martin R."/>
            <person name="McLaughlin D.J."/>
            <person name="Morgenstern I."/>
            <person name="Morin E."/>
            <person name="Murat C."/>
            <person name="Nagy L.G."/>
            <person name="Nolan M."/>
            <person name="Ohm R.A."/>
            <person name="Patyshakuliyeva A."/>
            <person name="Rokas A."/>
            <person name="Ruiz-Duenas F.J."/>
            <person name="Sabat G."/>
            <person name="Salamov A."/>
            <person name="Samejima M."/>
            <person name="Schmutz J."/>
            <person name="Slot J.C."/>
            <person name="St John F."/>
            <person name="Stenlid J."/>
            <person name="Sun H."/>
            <person name="Sun S."/>
            <person name="Syed K."/>
            <person name="Tsang A."/>
            <person name="Wiebenga A."/>
            <person name="Young D."/>
            <person name="Pisabarro A."/>
            <person name="Eastwood D.C."/>
            <person name="Martin F."/>
            <person name="Cullen D."/>
            <person name="Grigoriev I.V."/>
            <person name="Hibbett D.S."/>
        </authorList>
    </citation>
    <scope>NUCLEOTIDE SEQUENCE [LARGE SCALE GENOMIC DNA]</scope>
    <source>
        <strain evidence="9 10">ATCC 11539</strain>
    </source>
</reference>